<dbReference type="Pfam" id="PF07911">
    <property type="entry name" value="DUF1677"/>
    <property type="match status" value="1"/>
</dbReference>
<dbReference type="InterPro" id="IPR012876">
    <property type="entry name" value="DUF1677_pln"/>
</dbReference>
<evidence type="ECO:0000313" key="1">
    <source>
        <dbReference type="EnsemblPlants" id="AUR62009910-RA:cds"/>
    </source>
</evidence>
<name>A0A803LDH1_CHEQI</name>
<accession>A0A803LDH1</accession>
<dbReference type="PANTHER" id="PTHR33108:SF32">
    <property type="entry name" value="DUF1677 FAMILY PROTEIN (DUF1677)"/>
    <property type="match status" value="1"/>
</dbReference>
<dbReference type="InterPro" id="IPR036691">
    <property type="entry name" value="Endo/exonu/phosph_ase_sf"/>
</dbReference>
<dbReference type="Proteomes" id="UP000596660">
    <property type="component" value="Unplaced"/>
</dbReference>
<dbReference type="EnsemblPlants" id="AUR62009910-RA">
    <property type="protein sequence ID" value="AUR62009910-RA:cds"/>
    <property type="gene ID" value="AUR62009910"/>
</dbReference>
<sequence length="355" mass="40260">MKNSSNIPILSFGDFNEILNMTEKRGGVMRGERQMDAFREIMDECGFRGLGYKGSCFTWQRGLSMETLVQERLDRFIAMDSWCSLFPRFEVIHFPICHSDHAAILLKCGDEFDRERKEKIFRFEKLWLSNEECAKVVLECWATGVGEPMHARIANVVGGLSTWAARTFGVFKKKIKNAEGRLKEIQGGRLDAVLLEQWFVRKMSAVMSEPMAVTTTQQESSAQNEVQFIKCECCGLTEECTLAYIERIRQGYMGKWVCGLCSEAVETEVDRSEKHISTEEALNRLLNVCRSFRSSSPPAGGDPTIHLISAMRHILRRSLDCPRGGLRSTPASPTREALDQRRAILSRSESCFADL</sequence>
<reference evidence="1" key="1">
    <citation type="journal article" date="2017" name="Nature">
        <title>The genome of Chenopodium quinoa.</title>
        <authorList>
            <person name="Jarvis D.E."/>
            <person name="Ho Y.S."/>
            <person name="Lightfoot D.J."/>
            <person name="Schmoeckel S.M."/>
            <person name="Li B."/>
            <person name="Borm T.J.A."/>
            <person name="Ohyanagi H."/>
            <person name="Mineta K."/>
            <person name="Michell C.T."/>
            <person name="Saber N."/>
            <person name="Kharbatia N.M."/>
            <person name="Rupper R.R."/>
            <person name="Sharp A.R."/>
            <person name="Dally N."/>
            <person name="Boughton B.A."/>
            <person name="Woo Y.H."/>
            <person name="Gao G."/>
            <person name="Schijlen E.G.W.M."/>
            <person name="Guo X."/>
            <person name="Momin A.A."/>
            <person name="Negrao S."/>
            <person name="Al-Babili S."/>
            <person name="Gehring C."/>
            <person name="Roessner U."/>
            <person name="Jung C."/>
            <person name="Murphy K."/>
            <person name="Arold S.T."/>
            <person name="Gojobori T."/>
            <person name="van der Linden C.G."/>
            <person name="van Loo E.N."/>
            <person name="Jellen E.N."/>
            <person name="Maughan P.J."/>
            <person name="Tester M."/>
        </authorList>
    </citation>
    <scope>NUCLEOTIDE SEQUENCE [LARGE SCALE GENOMIC DNA]</scope>
    <source>
        <strain evidence="1">cv. PI 614886</strain>
    </source>
</reference>
<reference evidence="1" key="2">
    <citation type="submission" date="2021-03" db="UniProtKB">
        <authorList>
            <consortium name="EnsemblPlants"/>
        </authorList>
    </citation>
    <scope>IDENTIFICATION</scope>
</reference>
<dbReference type="Gene3D" id="3.60.10.10">
    <property type="entry name" value="Endonuclease/exonuclease/phosphatase"/>
    <property type="match status" value="1"/>
</dbReference>
<evidence type="ECO:0000313" key="2">
    <source>
        <dbReference type="Proteomes" id="UP000596660"/>
    </source>
</evidence>
<dbReference type="SUPFAM" id="SSF56219">
    <property type="entry name" value="DNase I-like"/>
    <property type="match status" value="1"/>
</dbReference>
<dbReference type="Gramene" id="AUR62009910-RA">
    <property type="protein sequence ID" value="AUR62009910-RA:cds"/>
    <property type="gene ID" value="AUR62009910"/>
</dbReference>
<proteinExistence type="predicted"/>
<keyword evidence="2" id="KW-1185">Reference proteome</keyword>
<dbReference type="PANTHER" id="PTHR33108">
    <property type="entry name" value="OS01G0745000 PROTEIN"/>
    <property type="match status" value="1"/>
</dbReference>
<dbReference type="AlphaFoldDB" id="A0A803LDH1"/>
<organism evidence="1 2">
    <name type="scientific">Chenopodium quinoa</name>
    <name type="common">Quinoa</name>
    <dbReference type="NCBI Taxonomy" id="63459"/>
    <lineage>
        <taxon>Eukaryota</taxon>
        <taxon>Viridiplantae</taxon>
        <taxon>Streptophyta</taxon>
        <taxon>Embryophyta</taxon>
        <taxon>Tracheophyta</taxon>
        <taxon>Spermatophyta</taxon>
        <taxon>Magnoliopsida</taxon>
        <taxon>eudicotyledons</taxon>
        <taxon>Gunneridae</taxon>
        <taxon>Pentapetalae</taxon>
        <taxon>Caryophyllales</taxon>
        <taxon>Chenopodiaceae</taxon>
        <taxon>Chenopodioideae</taxon>
        <taxon>Atripliceae</taxon>
        <taxon>Chenopodium</taxon>
    </lineage>
</organism>
<protein>
    <submittedName>
        <fullName evidence="1">Uncharacterized protein</fullName>
    </submittedName>
</protein>